<dbReference type="GO" id="GO:0030975">
    <property type="term" value="F:thiamine binding"/>
    <property type="evidence" value="ECO:0007669"/>
    <property type="project" value="UniProtKB-UniRule"/>
</dbReference>
<dbReference type="PANTHER" id="PTHR13622">
    <property type="entry name" value="THIAMIN PYROPHOSPHOKINASE"/>
    <property type="match status" value="1"/>
</dbReference>
<dbReference type="InterPro" id="IPR006282">
    <property type="entry name" value="Thi_PPkinase"/>
</dbReference>
<dbReference type="GO" id="GO:0004788">
    <property type="term" value="F:thiamine diphosphokinase activity"/>
    <property type="evidence" value="ECO:0007669"/>
    <property type="project" value="UniProtKB-UniRule"/>
</dbReference>
<evidence type="ECO:0000259" key="8">
    <source>
        <dbReference type="SMART" id="SM00983"/>
    </source>
</evidence>
<evidence type="ECO:0000256" key="4">
    <source>
        <dbReference type="ARBA" id="ARBA00022741"/>
    </source>
</evidence>
<keyword evidence="9" id="KW-1185">Reference proteome</keyword>
<dbReference type="AlphaFoldDB" id="A0A914WP20"/>
<protein>
    <recommendedName>
        <fullName evidence="7">Thiamine pyrophosphokinase</fullName>
        <ecNumber evidence="7">2.7.6.2</ecNumber>
    </recommendedName>
</protein>
<dbReference type="SUPFAM" id="SSF63999">
    <property type="entry name" value="Thiamin pyrophosphokinase, catalytic domain"/>
    <property type="match status" value="1"/>
</dbReference>
<dbReference type="Pfam" id="PF04263">
    <property type="entry name" value="TPK_catalytic"/>
    <property type="match status" value="1"/>
</dbReference>
<evidence type="ECO:0000256" key="5">
    <source>
        <dbReference type="ARBA" id="ARBA00022777"/>
    </source>
</evidence>
<dbReference type="SMART" id="SM00983">
    <property type="entry name" value="TPK_B1_binding"/>
    <property type="match status" value="1"/>
</dbReference>
<dbReference type="GO" id="GO:0009229">
    <property type="term" value="P:thiamine diphosphate biosynthetic process"/>
    <property type="evidence" value="ECO:0007669"/>
    <property type="project" value="UniProtKB-UniRule"/>
</dbReference>
<proteinExistence type="inferred from homology"/>
<dbReference type="PIRSF" id="PIRSF031057">
    <property type="entry name" value="Thiamin_pyrophosphokinase"/>
    <property type="match status" value="1"/>
</dbReference>
<evidence type="ECO:0000313" key="9">
    <source>
        <dbReference type="Proteomes" id="UP000887566"/>
    </source>
</evidence>
<evidence type="ECO:0000256" key="1">
    <source>
        <dbReference type="ARBA" id="ARBA00005078"/>
    </source>
</evidence>
<dbReference type="PANTHER" id="PTHR13622:SF8">
    <property type="entry name" value="THIAMIN PYROPHOSPHOKINASE 1"/>
    <property type="match status" value="1"/>
</dbReference>
<dbReference type="EC" id="2.7.6.2" evidence="7"/>
<evidence type="ECO:0000256" key="2">
    <source>
        <dbReference type="ARBA" id="ARBA00006785"/>
    </source>
</evidence>
<comment type="pathway">
    <text evidence="1 7">Cofactor biosynthesis; thiamine diphosphate biosynthesis; thiamine diphosphate from thiamine: step 1/1.</text>
</comment>
<evidence type="ECO:0000256" key="3">
    <source>
        <dbReference type="ARBA" id="ARBA00022679"/>
    </source>
</evidence>
<comment type="catalytic activity">
    <reaction evidence="7">
        <text>thiamine + ATP = thiamine diphosphate + AMP + H(+)</text>
        <dbReference type="Rhea" id="RHEA:11576"/>
        <dbReference type="ChEBI" id="CHEBI:15378"/>
        <dbReference type="ChEBI" id="CHEBI:18385"/>
        <dbReference type="ChEBI" id="CHEBI:30616"/>
        <dbReference type="ChEBI" id="CHEBI:58937"/>
        <dbReference type="ChEBI" id="CHEBI:456215"/>
    </reaction>
</comment>
<dbReference type="InterPro" id="IPR036759">
    <property type="entry name" value="TPK_catalytic_sf"/>
</dbReference>
<dbReference type="SUPFAM" id="SSF63862">
    <property type="entry name" value="Thiamin pyrophosphokinase, substrate-binding domain"/>
    <property type="match status" value="1"/>
</dbReference>
<dbReference type="GO" id="GO:0005524">
    <property type="term" value="F:ATP binding"/>
    <property type="evidence" value="ECO:0007669"/>
    <property type="project" value="UniProtKB-UniRule"/>
</dbReference>
<dbReference type="InterPro" id="IPR007373">
    <property type="entry name" value="Thiamin_PyroPKinase_B1-bd"/>
</dbReference>
<dbReference type="InterPro" id="IPR007371">
    <property type="entry name" value="TPK_catalytic"/>
</dbReference>
<evidence type="ECO:0000313" key="10">
    <source>
        <dbReference type="WBParaSite" id="PSAMB.scaffold488size49556.g6422.t1"/>
    </source>
</evidence>
<comment type="similarity">
    <text evidence="2 7">Belongs to the thiamine pyrophosphokinase family.</text>
</comment>
<dbReference type="FunFam" id="2.60.120.320:FF:000001">
    <property type="entry name" value="Thiamine pyrophosphokinase"/>
    <property type="match status" value="1"/>
</dbReference>
<reference evidence="10" key="1">
    <citation type="submission" date="2022-11" db="UniProtKB">
        <authorList>
            <consortium name="WormBaseParasite"/>
        </authorList>
    </citation>
    <scope>IDENTIFICATION</scope>
</reference>
<evidence type="ECO:0000256" key="6">
    <source>
        <dbReference type="ARBA" id="ARBA00022840"/>
    </source>
</evidence>
<dbReference type="WBParaSite" id="PSAMB.scaffold488size49556.g6422.t1">
    <property type="protein sequence ID" value="PSAMB.scaffold488size49556.g6422.t1"/>
    <property type="gene ID" value="PSAMB.scaffold488size49556.g6422"/>
</dbReference>
<dbReference type="Gene3D" id="2.60.120.320">
    <property type="entry name" value="Thiamin pyrophosphokinase, thiamin-binding domain"/>
    <property type="match status" value="1"/>
</dbReference>
<name>A0A914WP20_9BILA</name>
<dbReference type="GO" id="GO:0006772">
    <property type="term" value="P:thiamine metabolic process"/>
    <property type="evidence" value="ECO:0007669"/>
    <property type="project" value="InterPro"/>
</dbReference>
<accession>A0A914WP20</accession>
<dbReference type="GO" id="GO:0016301">
    <property type="term" value="F:kinase activity"/>
    <property type="evidence" value="ECO:0007669"/>
    <property type="project" value="UniProtKB-UniRule"/>
</dbReference>
<keyword evidence="5 7" id="KW-0418">Kinase</keyword>
<dbReference type="FunFam" id="3.40.50.10240:FF:000006">
    <property type="entry name" value="Thiamin pyrophosphokinase 1"/>
    <property type="match status" value="1"/>
</dbReference>
<evidence type="ECO:0000256" key="7">
    <source>
        <dbReference type="PIRNR" id="PIRNR031057"/>
    </source>
</evidence>
<dbReference type="Gene3D" id="3.40.50.10240">
    <property type="entry name" value="Thiamin pyrophosphokinase, catalytic domain"/>
    <property type="match status" value="1"/>
</dbReference>
<sequence>MLCPTKALEESAAGRTAVILVNSPSTSVGDRWTSLWNASVLRACTDGAANRLRKRLLTGEPTALPDLIVGDFDSICDETFDFFTAKGVNIVKTPDPSRTDLTKCLSLVASTIEQRHLNVDRIVALGGLSGRFDHTLASLQSLFLLKNESALPIFLADSNNLVTLLPEGTTQLEIDLTKCSGMCGLVPIGQPARRVKTSGLQWNLDNDELQFGKLVSTSNRIVSPIICVTTDSPLIWTMEFLEYLT</sequence>
<dbReference type="NCBIfam" id="TIGR01378">
    <property type="entry name" value="thi_PPkinase"/>
    <property type="match status" value="1"/>
</dbReference>
<organism evidence="9 10">
    <name type="scientific">Plectus sambesii</name>
    <dbReference type="NCBI Taxonomy" id="2011161"/>
    <lineage>
        <taxon>Eukaryota</taxon>
        <taxon>Metazoa</taxon>
        <taxon>Ecdysozoa</taxon>
        <taxon>Nematoda</taxon>
        <taxon>Chromadorea</taxon>
        <taxon>Plectida</taxon>
        <taxon>Plectina</taxon>
        <taxon>Plectoidea</taxon>
        <taxon>Plectidae</taxon>
        <taxon>Plectus</taxon>
    </lineage>
</organism>
<keyword evidence="6 7" id="KW-0067">ATP-binding</keyword>
<dbReference type="InterPro" id="IPR016966">
    <property type="entry name" value="Thiamin_pyrophosphokinase_euk"/>
</dbReference>
<dbReference type="Proteomes" id="UP000887566">
    <property type="component" value="Unplaced"/>
</dbReference>
<dbReference type="InterPro" id="IPR036371">
    <property type="entry name" value="TPK_B1-bd_sf"/>
</dbReference>
<feature type="domain" description="Thiamin pyrophosphokinase thiamin-binding" evidence="8">
    <location>
        <begin position="168"/>
        <end position="234"/>
    </location>
</feature>
<dbReference type="CDD" id="cd07995">
    <property type="entry name" value="TPK"/>
    <property type="match status" value="1"/>
</dbReference>
<keyword evidence="3 7" id="KW-0808">Transferase</keyword>
<dbReference type="Pfam" id="PF04265">
    <property type="entry name" value="TPK_B1_binding"/>
    <property type="match status" value="1"/>
</dbReference>
<keyword evidence="4 7" id="KW-0547">Nucleotide-binding</keyword>